<feature type="domain" description="Core Histone H2A/H2B/H3" evidence="2">
    <location>
        <begin position="179"/>
        <end position="214"/>
    </location>
</feature>
<dbReference type="PANTHER" id="PTHR11426">
    <property type="entry name" value="HISTONE H3"/>
    <property type="match status" value="1"/>
</dbReference>
<evidence type="ECO:0000313" key="4">
    <source>
        <dbReference type="Proteomes" id="UP000886885"/>
    </source>
</evidence>
<dbReference type="EMBL" id="JAAWWB010000004">
    <property type="protein sequence ID" value="KAG6784850.1"/>
    <property type="molecule type" value="Genomic_DNA"/>
</dbReference>
<keyword evidence="4" id="KW-1185">Reference proteome</keyword>
<organism evidence="3 4">
    <name type="scientific">Populus tomentosa</name>
    <name type="common">Chinese white poplar</name>
    <dbReference type="NCBI Taxonomy" id="118781"/>
    <lineage>
        <taxon>Eukaryota</taxon>
        <taxon>Viridiplantae</taxon>
        <taxon>Streptophyta</taxon>
        <taxon>Embryophyta</taxon>
        <taxon>Tracheophyta</taxon>
        <taxon>Spermatophyta</taxon>
        <taxon>Magnoliopsida</taxon>
        <taxon>eudicotyledons</taxon>
        <taxon>Gunneridae</taxon>
        <taxon>Pentapetalae</taxon>
        <taxon>rosids</taxon>
        <taxon>fabids</taxon>
        <taxon>Malpighiales</taxon>
        <taxon>Salicaceae</taxon>
        <taxon>Saliceae</taxon>
        <taxon>Populus</taxon>
    </lineage>
</organism>
<name>A0A8X8DAU6_POPTO</name>
<comment type="caution">
    <text evidence="3">The sequence shown here is derived from an EMBL/GenBank/DDBJ whole genome shotgun (WGS) entry which is preliminary data.</text>
</comment>
<gene>
    <name evidence="3" type="ORF">POTOM_010560</name>
</gene>
<dbReference type="GO" id="GO:0003677">
    <property type="term" value="F:DNA binding"/>
    <property type="evidence" value="ECO:0007669"/>
    <property type="project" value="InterPro"/>
</dbReference>
<dbReference type="AlphaFoldDB" id="A0A8X8DAU6"/>
<dbReference type="GO" id="GO:0000786">
    <property type="term" value="C:nucleosome"/>
    <property type="evidence" value="ECO:0007669"/>
    <property type="project" value="InterPro"/>
</dbReference>
<accession>A0A8X8DAU6</accession>
<evidence type="ECO:0000256" key="1">
    <source>
        <dbReference type="ARBA" id="ARBA00022990"/>
    </source>
</evidence>
<dbReference type="GO" id="GO:0030527">
    <property type="term" value="F:structural constituent of chromatin"/>
    <property type="evidence" value="ECO:0007669"/>
    <property type="project" value="InterPro"/>
</dbReference>
<dbReference type="OrthoDB" id="842664at2759"/>
<reference evidence="3" key="1">
    <citation type="journal article" date="2020" name="bioRxiv">
        <title>Hybrid origin of Populus tomentosa Carr. identified through genome sequencing and phylogenomic analysis.</title>
        <authorList>
            <person name="An X."/>
            <person name="Gao K."/>
            <person name="Chen Z."/>
            <person name="Li J."/>
            <person name="Yang X."/>
            <person name="Yang X."/>
            <person name="Zhou J."/>
            <person name="Guo T."/>
            <person name="Zhao T."/>
            <person name="Huang S."/>
            <person name="Miao D."/>
            <person name="Khan W.U."/>
            <person name="Rao P."/>
            <person name="Ye M."/>
            <person name="Lei B."/>
            <person name="Liao W."/>
            <person name="Wang J."/>
            <person name="Ji L."/>
            <person name="Li Y."/>
            <person name="Guo B."/>
            <person name="Mustafa N.S."/>
            <person name="Li S."/>
            <person name="Yun Q."/>
            <person name="Keller S.R."/>
            <person name="Mao J."/>
            <person name="Zhang R."/>
            <person name="Strauss S.H."/>
        </authorList>
    </citation>
    <scope>NUCLEOTIDE SEQUENCE</scope>
    <source>
        <strain evidence="3">GM15</strain>
        <tissue evidence="3">Leaf</tissue>
    </source>
</reference>
<evidence type="ECO:0000313" key="3">
    <source>
        <dbReference type="EMBL" id="KAG6784850.1"/>
    </source>
</evidence>
<dbReference type="Pfam" id="PF00125">
    <property type="entry name" value="Histone"/>
    <property type="match status" value="1"/>
</dbReference>
<keyword evidence="1" id="KW-0007">Acetylation</keyword>
<dbReference type="SMART" id="SM00428">
    <property type="entry name" value="H3"/>
    <property type="match status" value="1"/>
</dbReference>
<sequence length="245" mass="28354">MARTKNIASRKRIRSRRQVLHRLLHSHHLERQHLRCPSLSRSVHTKRQRKKHRFHPGTVAFWEIRHYQKTWKPLIPAASFIRCVSTLCNDLCTVRMITQEFSQEVNRWTAKAFNCSSGGILTFRSMRSPLRVVITCSLVQFSHVVFDKKRNQRHATFKKNMLNDHNPVTVLTAEHHPIAAEDFLVNLFEDGMLCAIHAKHVTLMKKDFELARQLGGKGQPWCIGIQLGSKNQSRSSSHHLQCGSV</sequence>
<dbReference type="InterPro" id="IPR000164">
    <property type="entry name" value="Histone_H3/CENP-A"/>
</dbReference>
<evidence type="ECO:0000259" key="2">
    <source>
        <dbReference type="Pfam" id="PF00125"/>
    </source>
</evidence>
<protein>
    <recommendedName>
        <fullName evidence="2">Core Histone H2A/H2B/H3 domain-containing protein</fullName>
    </recommendedName>
</protein>
<dbReference type="Proteomes" id="UP000886885">
    <property type="component" value="Chromosome 2D"/>
</dbReference>
<dbReference type="InterPro" id="IPR007125">
    <property type="entry name" value="H2A/H2B/H3"/>
</dbReference>
<proteinExistence type="predicted"/>